<dbReference type="EMBL" id="JH109153">
    <property type="protein sequence ID" value="EGW20057.1"/>
    <property type="molecule type" value="Genomic_DNA"/>
</dbReference>
<dbReference type="STRING" id="697282.Mettu_3183"/>
<name>G3IYK9_METTV</name>
<accession>G3IYK9</accession>
<dbReference type="HOGENOM" id="CLU_2880775_0_0_6"/>
<keyword evidence="2" id="KW-1185">Reference proteome</keyword>
<proteinExistence type="predicted"/>
<gene>
    <name evidence="1" type="ORF">Mettu_3183</name>
</gene>
<sequence>MGGCTVYDLLESLNLYDDIGTYTTRYPCWDDGTFVSVPLKPIFDLQFNMEYLDSAVRGELVEP</sequence>
<evidence type="ECO:0000313" key="2">
    <source>
        <dbReference type="Proteomes" id="UP000004664"/>
    </source>
</evidence>
<dbReference type="AlphaFoldDB" id="G3IYK9"/>
<dbReference type="Proteomes" id="UP000004664">
    <property type="component" value="Unassembled WGS sequence"/>
</dbReference>
<protein>
    <submittedName>
        <fullName evidence="1">Uncharacterized protein</fullName>
    </submittedName>
</protein>
<organism evidence="1 2">
    <name type="scientific">Methylobacter tundripaludum (strain ATCC BAA-1195 / DSM 17260 / SV96)</name>
    <dbReference type="NCBI Taxonomy" id="697282"/>
    <lineage>
        <taxon>Bacteria</taxon>
        <taxon>Pseudomonadati</taxon>
        <taxon>Pseudomonadota</taxon>
        <taxon>Gammaproteobacteria</taxon>
        <taxon>Methylococcales</taxon>
        <taxon>Methylococcaceae</taxon>
        <taxon>Methylobacter</taxon>
    </lineage>
</organism>
<reference evidence="1 2" key="1">
    <citation type="submission" date="2011-06" db="EMBL/GenBank/DDBJ databases">
        <title>Genomic sequence of Methylobacter tundripaludum SV96.</title>
        <authorList>
            <consortium name="US DOE Joint Genome Institute"/>
            <person name="Lucas S."/>
            <person name="Han J."/>
            <person name="Lapidus A."/>
            <person name="Cheng J.-F."/>
            <person name="Goodwin L."/>
            <person name="Pitluck S."/>
            <person name="Held B."/>
            <person name="Detter J.C."/>
            <person name="Han C."/>
            <person name="Tapia R."/>
            <person name="Land M."/>
            <person name="Hauser L."/>
            <person name="Kyrpides N."/>
            <person name="Ivanova N."/>
            <person name="Ovchinnikova G."/>
            <person name="Pagani I."/>
            <person name="Klotz M.G."/>
            <person name="Dispirito A.A."/>
            <person name="Murrell J.C."/>
            <person name="Dunfield P."/>
            <person name="Kalyuzhnaya M.G."/>
            <person name="Svenning M."/>
            <person name="Trotsenko Y.A."/>
            <person name="Stein L.Y."/>
            <person name="Woyke T."/>
        </authorList>
    </citation>
    <scope>NUCLEOTIDE SEQUENCE [LARGE SCALE GENOMIC DNA]</scope>
    <source>
        <strain evidence="2">ATCC BAA-1195 / DSM 17260 / SV96</strain>
    </source>
</reference>
<evidence type="ECO:0000313" key="1">
    <source>
        <dbReference type="EMBL" id="EGW20057.1"/>
    </source>
</evidence>